<evidence type="ECO:0000313" key="4">
    <source>
        <dbReference type="Proteomes" id="UP001501469"/>
    </source>
</evidence>
<protein>
    <recommendedName>
        <fullName evidence="2">PKD domain-containing protein</fullName>
    </recommendedName>
</protein>
<dbReference type="RefSeq" id="WP_345058550.1">
    <property type="nucleotide sequence ID" value="NZ_BAABDK010000032.1"/>
</dbReference>
<dbReference type="InterPro" id="IPR000601">
    <property type="entry name" value="PKD_dom"/>
</dbReference>
<feature type="signal peptide" evidence="1">
    <location>
        <begin position="1"/>
        <end position="20"/>
    </location>
</feature>
<sequence>MKNIIRAAAFALLSAPLLLASCKKIGEDAELEGAIPAVGFTYTVNTTQFPTVVTFKNTTQNGFLYQWDFGDGTGVSSATDVTHTYQRGGTYKVQLTSAGAGGSSTSSQSVVVPSPCTNAGFAGLTACSGSGATSWTISNQPGAIVRLAANGTTVLSSTSGATLNACQLDDEFSFASNYNYSYDAGGATGQTFSNGTCGKARTPNSTFIYKPNAGLGQIVLQAKGSFIGLTDSVANKTYDILEVSATTLRLRGTNPDGTFTVVTYVPQLSAIDRVKQLLTGGSSRTWKLDNSVAATIVVGPSDADPTGYYAGGAAGSLPACQADDEFTFTSGNVLQYNAFAETFVAGGGGCQAPRTNNTTFTFGAATGAGKAQFELAPATPMPVIGVTDAPDRIYRILEIDNQHMLLRAGSSTGSLVFTMKFVVK</sequence>
<dbReference type="InterPro" id="IPR022409">
    <property type="entry name" value="PKD/Chitinase_dom"/>
</dbReference>
<evidence type="ECO:0000313" key="3">
    <source>
        <dbReference type="EMBL" id="GAA4050801.1"/>
    </source>
</evidence>
<dbReference type="Pfam" id="PF18911">
    <property type="entry name" value="PKD_4"/>
    <property type="match status" value="1"/>
</dbReference>
<proteinExistence type="predicted"/>
<accession>A0ABP7URT9</accession>
<keyword evidence="1" id="KW-0732">Signal</keyword>
<evidence type="ECO:0000256" key="1">
    <source>
        <dbReference type="SAM" id="SignalP"/>
    </source>
</evidence>
<dbReference type="EMBL" id="BAABDK010000032">
    <property type="protein sequence ID" value="GAA4050801.1"/>
    <property type="molecule type" value="Genomic_DNA"/>
</dbReference>
<name>A0ABP7URT9_9BACT</name>
<feature type="chain" id="PRO_5045080156" description="PKD domain-containing protein" evidence="1">
    <location>
        <begin position="21"/>
        <end position="424"/>
    </location>
</feature>
<reference evidence="4" key="1">
    <citation type="journal article" date="2019" name="Int. J. Syst. Evol. Microbiol.">
        <title>The Global Catalogue of Microorganisms (GCM) 10K type strain sequencing project: providing services to taxonomists for standard genome sequencing and annotation.</title>
        <authorList>
            <consortium name="The Broad Institute Genomics Platform"/>
            <consortium name="The Broad Institute Genome Sequencing Center for Infectious Disease"/>
            <person name="Wu L."/>
            <person name="Ma J."/>
        </authorList>
    </citation>
    <scope>NUCLEOTIDE SEQUENCE [LARGE SCALE GENOMIC DNA]</scope>
    <source>
        <strain evidence="4">JCM 17225</strain>
    </source>
</reference>
<organism evidence="3 4">
    <name type="scientific">Hymenobacter glaciei</name>
    <dbReference type="NCBI Taxonomy" id="877209"/>
    <lineage>
        <taxon>Bacteria</taxon>
        <taxon>Pseudomonadati</taxon>
        <taxon>Bacteroidota</taxon>
        <taxon>Cytophagia</taxon>
        <taxon>Cytophagales</taxon>
        <taxon>Hymenobacteraceae</taxon>
        <taxon>Hymenobacter</taxon>
    </lineage>
</organism>
<dbReference type="InterPro" id="IPR013783">
    <property type="entry name" value="Ig-like_fold"/>
</dbReference>
<dbReference type="CDD" id="cd00146">
    <property type="entry name" value="PKD"/>
    <property type="match status" value="1"/>
</dbReference>
<evidence type="ECO:0000259" key="2">
    <source>
        <dbReference type="PROSITE" id="PS50093"/>
    </source>
</evidence>
<feature type="domain" description="PKD" evidence="2">
    <location>
        <begin position="65"/>
        <end position="112"/>
    </location>
</feature>
<dbReference type="SUPFAM" id="SSF49299">
    <property type="entry name" value="PKD domain"/>
    <property type="match status" value="1"/>
</dbReference>
<dbReference type="PROSITE" id="PS51257">
    <property type="entry name" value="PROKAR_LIPOPROTEIN"/>
    <property type="match status" value="1"/>
</dbReference>
<dbReference type="SMART" id="SM00089">
    <property type="entry name" value="PKD"/>
    <property type="match status" value="1"/>
</dbReference>
<comment type="caution">
    <text evidence="3">The sequence shown here is derived from an EMBL/GenBank/DDBJ whole genome shotgun (WGS) entry which is preliminary data.</text>
</comment>
<keyword evidence="4" id="KW-1185">Reference proteome</keyword>
<dbReference type="Proteomes" id="UP001501469">
    <property type="component" value="Unassembled WGS sequence"/>
</dbReference>
<dbReference type="InterPro" id="IPR035986">
    <property type="entry name" value="PKD_dom_sf"/>
</dbReference>
<dbReference type="Gene3D" id="2.60.40.10">
    <property type="entry name" value="Immunoglobulins"/>
    <property type="match status" value="1"/>
</dbReference>
<gene>
    <name evidence="3" type="ORF">GCM10022409_41940</name>
</gene>
<dbReference type="PROSITE" id="PS50093">
    <property type="entry name" value="PKD"/>
    <property type="match status" value="1"/>
</dbReference>